<organism evidence="1 2">
    <name type="scientific">Candidatus Methanomarinus sp</name>
    <dbReference type="NCBI Taxonomy" id="3386244"/>
    <lineage>
        <taxon>Archaea</taxon>
        <taxon>Methanobacteriati</taxon>
        <taxon>Methanobacteriota</taxon>
        <taxon>Stenosarchaea group</taxon>
        <taxon>Methanomicrobia</taxon>
        <taxon>Methanosarcinales</taxon>
        <taxon>ANME-2 cluster</taxon>
        <taxon>Candidatus Methanocomedenaceae</taxon>
        <taxon>Candidatus Methanomarinus</taxon>
    </lineage>
</organism>
<name>A0AC61SAE1_9EURY</name>
<dbReference type="EMBL" id="QYBA01000153">
    <property type="protein sequence ID" value="TKY91660.1"/>
    <property type="molecule type" value="Genomic_DNA"/>
</dbReference>
<sequence>MKLVMKFGGTSIGNGKKIRQVAELVKEYKEKGNDIIVVTSALEGVTDAILHAAHEASGEGNKIKANEFISNITAQHKKALYDAVENDLVDDTIAKLDVLFTDFKNDLNGICSLGELTLRSTDKLSSYGERLVAPILSASLRSVGIESESFTGGEIGILTDDNYGSAYPFESTYKAVKDHISKLSETSIPVISGYIGVNKSGAITTLGRGGSDFTASIIGASIKADEIWLWKEVHGIMTTDPKLVPEARPLSIISYIEAMEMSFFGAKVLHPKAIEPAIRHDIPVRVKNTFDPDYPGTLVVKEQETGENVVKAVTVIDNVALINISGAGMVGTIGVAARVFNTLADAKVNIVMISQGSSEANLSIVVDESQQITAVEVLKKEFINGVVGEIESDAHIAVVAVVGADMAGIPGVAGNVFRALGDNNINVIMISQGSSQHNISFVVKKEAATKTVQILHKEFSLDILK</sequence>
<keyword evidence="1" id="KW-0808">Transferase</keyword>
<comment type="caution">
    <text evidence="1">The sequence shown here is derived from an EMBL/GenBank/DDBJ whole genome shotgun (WGS) entry which is preliminary data.</text>
</comment>
<accession>A0AC61SAE1</accession>
<evidence type="ECO:0000313" key="1">
    <source>
        <dbReference type="EMBL" id="TKY91660.1"/>
    </source>
</evidence>
<dbReference type="EC" id="2.7.2.4" evidence="1"/>
<keyword evidence="1" id="KW-0418">Kinase</keyword>
<proteinExistence type="predicted"/>
<gene>
    <name evidence="1" type="ORF">C5S46_04655</name>
</gene>
<reference evidence="1" key="1">
    <citation type="submission" date="2018-09" db="EMBL/GenBank/DDBJ databases">
        <title>A genomic encyclopedia of anaerobic methanotrophic archaea.</title>
        <authorList>
            <person name="Skennerton C.T."/>
            <person name="Chadwick G.L."/>
            <person name="Laso-Perez R."/>
            <person name="Leu A.O."/>
            <person name="Speth D.R."/>
            <person name="Yu H."/>
            <person name="Morgan-Lang C."/>
            <person name="Hatzenpichler R."/>
            <person name="Goudeau D."/>
            <person name="Malmstrom R."/>
            <person name="Woyke T."/>
            <person name="Hallam S."/>
            <person name="Tyson G.W."/>
            <person name="Wegener G."/>
            <person name="Boetius A."/>
            <person name="Orphan V.J."/>
        </authorList>
    </citation>
    <scope>NUCLEOTIDE SEQUENCE</scope>
    <source>
        <strain evidence="1">CONS3730D10UFb2</strain>
    </source>
</reference>
<evidence type="ECO:0000313" key="2">
    <source>
        <dbReference type="Proteomes" id="UP000315423"/>
    </source>
</evidence>
<dbReference type="Proteomes" id="UP000315423">
    <property type="component" value="Unassembled WGS sequence"/>
</dbReference>
<protein>
    <submittedName>
        <fullName evidence="1">Aspartate kinase</fullName>
        <ecNumber evidence="1">2.7.2.4</ecNumber>
    </submittedName>
</protein>